<sequence>MSDVLVIGGTGAMGGRVVLRLLESTSDAVHVLTRDPGSPQALGLLDVGGGRVRMVRGDVNDIAGVRTAMESTDRVFCNTDFFSTGAVTGEYDQGVALLEAARAAGVDRFIWSSLDFAAQLTGGAVPVPHYDSKGAVASYIGLRRSDEMMRKESDGWYTHHVSVLTTAPYFENFQLRLAPQPGTLPDGRDGLLFGIPLGEGRYPLIGLDDIAWFAAHTFDHWHTGESRDLAIAADSLTGPEIAAAFERVTGTPAAYVPVPLDVLRSSVPDFGHDLAAMFEFFQTRDLVALDRDLPSLRALHPGLLGFEEWLRATGWVGSEQDVQRFPVRLAR</sequence>
<dbReference type="OrthoDB" id="319724at2"/>
<dbReference type="Proteomes" id="UP000239494">
    <property type="component" value="Unassembled WGS sequence"/>
</dbReference>
<keyword evidence="5" id="KW-1185">Reference proteome</keyword>
<name>A0A2T0TGU8_9PSEU</name>
<comment type="caution">
    <text evidence="4">The sequence shown here is derived from an EMBL/GenBank/DDBJ whole genome shotgun (WGS) entry which is preliminary data.</text>
</comment>
<keyword evidence="2" id="KW-0521">NADP</keyword>
<evidence type="ECO:0000313" key="4">
    <source>
        <dbReference type="EMBL" id="PRY44838.1"/>
    </source>
</evidence>
<protein>
    <submittedName>
        <fullName evidence="4">Uncharacterized protein YbjT (DUF2867 family)</fullName>
    </submittedName>
</protein>
<dbReference type="AlphaFoldDB" id="A0A2T0TGU8"/>
<dbReference type="RefSeq" id="WP_106186420.1">
    <property type="nucleotide sequence ID" value="NZ_PVTF01000002.1"/>
</dbReference>
<evidence type="ECO:0000259" key="3">
    <source>
        <dbReference type="Pfam" id="PF05368"/>
    </source>
</evidence>
<dbReference type="PANTHER" id="PTHR42748:SF7">
    <property type="entry name" value="NMRA LIKE REDOX SENSOR 1-RELATED"/>
    <property type="match status" value="1"/>
</dbReference>
<dbReference type="Gene3D" id="3.40.50.720">
    <property type="entry name" value="NAD(P)-binding Rossmann-like Domain"/>
    <property type="match status" value="1"/>
</dbReference>
<evidence type="ECO:0000256" key="1">
    <source>
        <dbReference type="ARBA" id="ARBA00006328"/>
    </source>
</evidence>
<evidence type="ECO:0000256" key="2">
    <source>
        <dbReference type="ARBA" id="ARBA00022857"/>
    </source>
</evidence>
<dbReference type="Gene3D" id="3.90.25.10">
    <property type="entry name" value="UDP-galactose 4-epimerase, domain 1"/>
    <property type="match status" value="1"/>
</dbReference>
<organism evidence="4 5">
    <name type="scientific">Umezawaea tangerina</name>
    <dbReference type="NCBI Taxonomy" id="84725"/>
    <lineage>
        <taxon>Bacteria</taxon>
        <taxon>Bacillati</taxon>
        <taxon>Actinomycetota</taxon>
        <taxon>Actinomycetes</taxon>
        <taxon>Pseudonocardiales</taxon>
        <taxon>Pseudonocardiaceae</taxon>
        <taxon>Umezawaea</taxon>
    </lineage>
</organism>
<dbReference type="InterPro" id="IPR036291">
    <property type="entry name" value="NAD(P)-bd_dom_sf"/>
</dbReference>
<accession>A0A2T0TGU8</accession>
<evidence type="ECO:0000313" key="5">
    <source>
        <dbReference type="Proteomes" id="UP000239494"/>
    </source>
</evidence>
<dbReference type="PANTHER" id="PTHR42748">
    <property type="entry name" value="NITROGEN METABOLITE REPRESSION PROTEIN NMRA FAMILY MEMBER"/>
    <property type="match status" value="1"/>
</dbReference>
<gene>
    <name evidence="4" type="ORF">CLV43_102403</name>
</gene>
<feature type="domain" description="NmrA-like" evidence="3">
    <location>
        <begin position="3"/>
        <end position="310"/>
    </location>
</feature>
<proteinExistence type="inferred from homology"/>
<dbReference type="Pfam" id="PF05368">
    <property type="entry name" value="NmrA"/>
    <property type="match status" value="1"/>
</dbReference>
<reference evidence="4 5" key="1">
    <citation type="submission" date="2018-03" db="EMBL/GenBank/DDBJ databases">
        <title>Genomic Encyclopedia of Archaeal and Bacterial Type Strains, Phase II (KMG-II): from individual species to whole genera.</title>
        <authorList>
            <person name="Goeker M."/>
        </authorList>
    </citation>
    <scope>NUCLEOTIDE SEQUENCE [LARGE SCALE GENOMIC DNA]</scope>
    <source>
        <strain evidence="4 5">DSM 44720</strain>
    </source>
</reference>
<comment type="similarity">
    <text evidence="1">Belongs to the NmrA-type oxidoreductase family.</text>
</comment>
<dbReference type="InterPro" id="IPR051164">
    <property type="entry name" value="NmrA-like_oxidored"/>
</dbReference>
<dbReference type="InterPro" id="IPR008030">
    <property type="entry name" value="NmrA-like"/>
</dbReference>
<dbReference type="EMBL" id="PVTF01000002">
    <property type="protein sequence ID" value="PRY44838.1"/>
    <property type="molecule type" value="Genomic_DNA"/>
</dbReference>
<dbReference type="SUPFAM" id="SSF51735">
    <property type="entry name" value="NAD(P)-binding Rossmann-fold domains"/>
    <property type="match status" value="1"/>
</dbReference>